<protein>
    <submittedName>
        <fullName evidence="1">Uncharacterized protein</fullName>
    </submittedName>
</protein>
<name>A0A6B9XYB7_9CAUD</name>
<organism evidence="1 2">
    <name type="scientific">Enterobacter phage vB_EclM_CIP9</name>
    <dbReference type="NCBI Taxonomy" id="2696340"/>
    <lineage>
        <taxon>Viruses</taxon>
        <taxon>Duplodnaviria</taxon>
        <taxon>Heunggongvirae</taxon>
        <taxon>Uroviricota</taxon>
        <taxon>Caudoviricetes</taxon>
        <taxon>Pantevenvirales</taxon>
        <taxon>Straboviridae</taxon>
        <taxon>Tevenvirinae</taxon>
        <taxon>Kanagawavirus</taxon>
        <taxon>Kanagawavirus cipnine</taxon>
    </lineage>
</organism>
<accession>A0A6B9XYB7</accession>
<keyword evidence="2" id="KW-1185">Reference proteome</keyword>
<proteinExistence type="predicted"/>
<dbReference type="Proteomes" id="UP000465071">
    <property type="component" value="Segment"/>
</dbReference>
<evidence type="ECO:0000313" key="2">
    <source>
        <dbReference type="Proteomes" id="UP000465071"/>
    </source>
</evidence>
<dbReference type="EMBL" id="MN882610">
    <property type="protein sequence ID" value="QHS01596.1"/>
    <property type="molecule type" value="Genomic_DNA"/>
</dbReference>
<evidence type="ECO:0000313" key="1">
    <source>
        <dbReference type="EMBL" id="QHS01596.1"/>
    </source>
</evidence>
<reference evidence="2" key="1">
    <citation type="submission" date="2019-12" db="EMBL/GenBank/DDBJ databases">
        <authorList>
            <person name="Wang K."/>
            <person name="Tamayo M.G."/>
            <person name="Penner T.V."/>
            <person name="Cook B.W.M."/>
            <person name="Court D.A."/>
            <person name="Theriault S.S."/>
        </authorList>
    </citation>
    <scope>NUCLEOTIDE SEQUENCE [LARGE SCALE GENOMIC DNA]</scope>
</reference>
<sequence length="119" mass="13688">MIRLIDVDPTQKKWALVVQGPVPTIDGYKRNPHLFNTIPHGLYEIDCDIKHIQSHDNGFRLWLDGYGQSQGRTVKVLCSHVELLKQIAAQNLWYNEDIVSMRGRFDKRGSEILFILGAE</sequence>
<gene>
    <name evidence="1" type="ORF">CPT_CIP9_060</name>
</gene>